<evidence type="ECO:0000256" key="2">
    <source>
        <dbReference type="SAM" id="Phobius"/>
    </source>
</evidence>
<dbReference type="RefSeq" id="WP_265581116.1">
    <property type="nucleotide sequence ID" value="NZ_CP036172.1"/>
</dbReference>
<dbReference type="Proteomes" id="UP001042704">
    <property type="component" value="Chromosome"/>
</dbReference>
<reference evidence="3" key="1">
    <citation type="journal article" date="2001" name="Int. J. Syst. Evol. Microbiol.">
        <title>Methanofollis aquaemaris sp. nov., a methanogen isolated from an aquaculture fish pond.</title>
        <authorList>
            <person name="Lai M.C."/>
            <person name="Chen S.C."/>
        </authorList>
    </citation>
    <scope>NUCLEOTIDE SEQUENCE</scope>
    <source>
        <strain evidence="3">N2F9704</strain>
    </source>
</reference>
<evidence type="ECO:0008006" key="5">
    <source>
        <dbReference type="Google" id="ProtNLM"/>
    </source>
</evidence>
<proteinExistence type="predicted"/>
<evidence type="ECO:0000313" key="3">
    <source>
        <dbReference type="EMBL" id="QSZ68171.1"/>
    </source>
</evidence>
<name>A0A8A3S960_9EURY</name>
<feature type="compositionally biased region" description="Gly residues" evidence="1">
    <location>
        <begin position="124"/>
        <end position="135"/>
    </location>
</feature>
<gene>
    <name evidence="3" type="ORF">RJ40_12040</name>
</gene>
<sequence length="358" mass="36814">MNTTRISIVLILALALVTGAMAVEELPQFPDEYKGTVTIDGKPAPAGTTILALIDGEVRGTLTIEEKGTFGGDMNIDKNLIVTGYADDAGKTITFTANGKNAGKATFRPEEIHTVALAAKSGGTTPGGGGGGGGSSPSNPAPVKTVAPSVEAPAAPPVGSTNLTTSSGGMVDKATAVVSSDRIATITVPEGTGAHASDGTPLDEISIRPALSYEVPTVTGETGFAFSGYAYLCGPAGATFNPPITLTFEIPAEEWKKLKGDQFTIKWYNTDAGRWEEIPTTVDYETMTVTAKVSHFSTFALFTAAPATGDDNLPAAQVTDQTRDGATGGKTNDWTIPIVAGVLVIIVIAGAGLYLMKR</sequence>
<accession>A0A8A3S960</accession>
<evidence type="ECO:0000256" key="1">
    <source>
        <dbReference type="SAM" id="MobiDB-lite"/>
    </source>
</evidence>
<dbReference type="AlphaFoldDB" id="A0A8A3S960"/>
<dbReference type="Gene3D" id="2.60.220.30">
    <property type="match status" value="1"/>
</dbReference>
<organism evidence="3 4">
    <name type="scientific">Methanofollis aquaemaris</name>
    <dbReference type="NCBI Taxonomy" id="126734"/>
    <lineage>
        <taxon>Archaea</taxon>
        <taxon>Methanobacteriati</taxon>
        <taxon>Methanobacteriota</taxon>
        <taxon>Stenosarchaea group</taxon>
        <taxon>Methanomicrobia</taxon>
        <taxon>Methanomicrobiales</taxon>
        <taxon>Methanomicrobiaceae</taxon>
        <taxon>Methanofollis</taxon>
    </lineage>
</organism>
<protein>
    <recommendedName>
        <fullName evidence="5">PGF-pre-PGF domain-containing protein</fullName>
    </recommendedName>
</protein>
<keyword evidence="2" id="KW-1133">Transmembrane helix</keyword>
<evidence type="ECO:0000313" key="4">
    <source>
        <dbReference type="Proteomes" id="UP001042704"/>
    </source>
</evidence>
<feature type="region of interest" description="Disordered" evidence="1">
    <location>
        <begin position="120"/>
        <end position="167"/>
    </location>
</feature>
<keyword evidence="4" id="KW-1185">Reference proteome</keyword>
<reference evidence="3" key="2">
    <citation type="submission" date="2019-02" db="EMBL/GenBank/DDBJ databases">
        <authorList>
            <person name="Chen S.-C."/>
            <person name="Chien H.-H."/>
            <person name="Lai M.-C."/>
        </authorList>
    </citation>
    <scope>NUCLEOTIDE SEQUENCE</scope>
    <source>
        <strain evidence="3">N2F9704</strain>
    </source>
</reference>
<dbReference type="KEGG" id="maqe:RJ40_12040"/>
<dbReference type="EMBL" id="CP036172">
    <property type="protein sequence ID" value="QSZ68171.1"/>
    <property type="molecule type" value="Genomic_DNA"/>
</dbReference>
<feature type="transmembrane region" description="Helical" evidence="2">
    <location>
        <begin position="334"/>
        <end position="356"/>
    </location>
</feature>
<keyword evidence="2" id="KW-0812">Transmembrane</keyword>
<keyword evidence="2" id="KW-0472">Membrane</keyword>
<dbReference type="GeneID" id="76425110"/>